<accession>A0A8H5GPU9</accession>
<dbReference type="Pfam" id="PF15365">
    <property type="entry name" value="PNRC"/>
    <property type="match status" value="1"/>
</dbReference>
<feature type="compositionally biased region" description="Low complexity" evidence="1">
    <location>
        <begin position="43"/>
        <end position="58"/>
    </location>
</feature>
<reference evidence="2 3" key="1">
    <citation type="journal article" date="2020" name="ISME J.">
        <title>Uncovering the hidden diversity of litter-decomposition mechanisms in mushroom-forming fungi.</title>
        <authorList>
            <person name="Floudas D."/>
            <person name="Bentzer J."/>
            <person name="Ahren D."/>
            <person name="Johansson T."/>
            <person name="Persson P."/>
            <person name="Tunlid A."/>
        </authorList>
    </citation>
    <scope>NUCLEOTIDE SEQUENCE [LARGE SCALE GENOMIC DNA]</scope>
    <source>
        <strain evidence="2 3">CBS 291.85</strain>
    </source>
</reference>
<feature type="compositionally biased region" description="Low complexity" evidence="1">
    <location>
        <begin position="368"/>
        <end position="378"/>
    </location>
</feature>
<feature type="compositionally biased region" description="Polar residues" evidence="1">
    <location>
        <begin position="270"/>
        <end position="287"/>
    </location>
</feature>
<dbReference type="InterPro" id="IPR028322">
    <property type="entry name" value="PNRC-like_rgn"/>
</dbReference>
<feature type="region of interest" description="Disordered" evidence="1">
    <location>
        <begin position="242"/>
        <end position="322"/>
    </location>
</feature>
<organism evidence="2 3">
    <name type="scientific">Tetrapyrgos nigripes</name>
    <dbReference type="NCBI Taxonomy" id="182062"/>
    <lineage>
        <taxon>Eukaryota</taxon>
        <taxon>Fungi</taxon>
        <taxon>Dikarya</taxon>
        <taxon>Basidiomycota</taxon>
        <taxon>Agaricomycotina</taxon>
        <taxon>Agaricomycetes</taxon>
        <taxon>Agaricomycetidae</taxon>
        <taxon>Agaricales</taxon>
        <taxon>Marasmiineae</taxon>
        <taxon>Marasmiaceae</taxon>
        <taxon>Tetrapyrgos</taxon>
    </lineage>
</organism>
<dbReference type="EMBL" id="JAACJM010000014">
    <property type="protein sequence ID" value="KAF5368989.1"/>
    <property type="molecule type" value="Genomic_DNA"/>
</dbReference>
<proteinExistence type="predicted"/>
<feature type="compositionally biased region" description="Low complexity" evidence="1">
    <location>
        <begin position="66"/>
        <end position="79"/>
    </location>
</feature>
<evidence type="ECO:0000313" key="3">
    <source>
        <dbReference type="Proteomes" id="UP000559256"/>
    </source>
</evidence>
<dbReference type="AlphaFoldDB" id="A0A8H5GPU9"/>
<feature type="compositionally biased region" description="Low complexity" evidence="1">
    <location>
        <begin position="106"/>
        <end position="118"/>
    </location>
</feature>
<sequence length="387" mass="41551">MILIHKPLPQFSLPAAQFSHRRHPSAPPASAVPPQRTPGLITLSKPLPKQQQPQSRQRQSPKPKAVKASPKPAEAPVVALKRSPEITSQPTPEKRGRQAKPKDSTKSNARSSSHSSVRGARRNASRQASPPLLVSSRAEVSSSPVRKSNLFDPFSDDFLSRSTKPVRPAPTLASKPSGKLARRRLPVPTNPTPANTPCNTPPRAIHLPKRNDSSLSRSAPSLRCNLSDDIFPICDDLDEEANEGGVAFPATPTRPSRNANQYDDGPRTAPVSSMSSDSFPFVGTSSPTPAPRRARKHRRVPSEGVFAMSSDEESSFSTQSDPTAELKAFFGLFPKGRQTTQSFPESESERQIAAAATAAAMAPGTFFAGSAFQSSPSPEDLPPPSFV</sequence>
<feature type="compositionally biased region" description="Low complexity" evidence="1">
    <location>
        <begin position="192"/>
        <end position="202"/>
    </location>
</feature>
<name>A0A8H5GPU9_9AGAR</name>
<protein>
    <submittedName>
        <fullName evidence="2">Uncharacterized protein</fullName>
    </submittedName>
</protein>
<gene>
    <name evidence="2" type="ORF">D9758_002833</name>
</gene>
<keyword evidence="3" id="KW-1185">Reference proteome</keyword>
<feature type="compositionally biased region" description="Basic and acidic residues" evidence="1">
    <location>
        <begin position="92"/>
        <end position="105"/>
    </location>
</feature>
<dbReference type="OrthoDB" id="3226344at2759"/>
<dbReference type="Proteomes" id="UP000559256">
    <property type="component" value="Unassembled WGS sequence"/>
</dbReference>
<evidence type="ECO:0000256" key="1">
    <source>
        <dbReference type="SAM" id="MobiDB-lite"/>
    </source>
</evidence>
<dbReference type="GO" id="GO:0016071">
    <property type="term" value="P:mRNA metabolic process"/>
    <property type="evidence" value="ECO:0007669"/>
    <property type="project" value="UniProtKB-ARBA"/>
</dbReference>
<feature type="region of interest" description="Disordered" evidence="1">
    <location>
        <begin position="368"/>
        <end position="387"/>
    </location>
</feature>
<comment type="caution">
    <text evidence="2">The sequence shown here is derived from an EMBL/GenBank/DDBJ whole genome shotgun (WGS) entry which is preliminary data.</text>
</comment>
<evidence type="ECO:0000313" key="2">
    <source>
        <dbReference type="EMBL" id="KAF5368989.1"/>
    </source>
</evidence>
<feature type="region of interest" description="Disordered" evidence="1">
    <location>
        <begin position="1"/>
        <end position="221"/>
    </location>
</feature>